<dbReference type="InterPro" id="IPR019734">
    <property type="entry name" value="TPR_rpt"/>
</dbReference>
<evidence type="ECO:0008006" key="7">
    <source>
        <dbReference type="Google" id="ProtNLM"/>
    </source>
</evidence>
<dbReference type="Pfam" id="PF24812">
    <property type="entry name" value="WHD_TTC3"/>
    <property type="match status" value="1"/>
</dbReference>
<gene>
    <name evidence="5" type="ORF">ANN_11507</name>
</gene>
<feature type="region of interest" description="Disordered" evidence="2">
    <location>
        <begin position="1151"/>
        <end position="1171"/>
    </location>
</feature>
<evidence type="ECO:0000256" key="1">
    <source>
        <dbReference type="PROSITE-ProRule" id="PRU00339"/>
    </source>
</evidence>
<proteinExistence type="predicted"/>
<feature type="region of interest" description="Disordered" evidence="2">
    <location>
        <begin position="114"/>
        <end position="210"/>
    </location>
</feature>
<feature type="compositionally biased region" description="Acidic residues" evidence="2">
    <location>
        <begin position="1014"/>
        <end position="1023"/>
    </location>
</feature>
<feature type="region of interest" description="Disordered" evidence="2">
    <location>
        <begin position="1275"/>
        <end position="1296"/>
    </location>
</feature>
<dbReference type="Proteomes" id="UP001148838">
    <property type="component" value="Unassembled WGS sequence"/>
</dbReference>
<evidence type="ECO:0000313" key="6">
    <source>
        <dbReference type="Proteomes" id="UP001148838"/>
    </source>
</evidence>
<reference evidence="5 6" key="1">
    <citation type="journal article" date="2022" name="Allergy">
        <title>Genome assembly and annotation of Periplaneta americana reveal a comprehensive cockroach allergen profile.</title>
        <authorList>
            <person name="Wang L."/>
            <person name="Xiong Q."/>
            <person name="Saelim N."/>
            <person name="Wang L."/>
            <person name="Nong W."/>
            <person name="Wan A.T."/>
            <person name="Shi M."/>
            <person name="Liu X."/>
            <person name="Cao Q."/>
            <person name="Hui J.H.L."/>
            <person name="Sookrung N."/>
            <person name="Leung T.F."/>
            <person name="Tungtrongchitr A."/>
            <person name="Tsui S.K.W."/>
        </authorList>
    </citation>
    <scope>NUCLEOTIDE SEQUENCE [LARGE SCALE GENOMIC DNA]</scope>
    <source>
        <strain evidence="5">PWHHKU_190912</strain>
    </source>
</reference>
<evidence type="ECO:0000256" key="2">
    <source>
        <dbReference type="SAM" id="MobiDB-lite"/>
    </source>
</evidence>
<dbReference type="PROSITE" id="PS50005">
    <property type="entry name" value="TPR"/>
    <property type="match status" value="1"/>
</dbReference>
<dbReference type="InterPro" id="IPR056871">
    <property type="entry name" value="WH_TTC3"/>
</dbReference>
<feature type="compositionally biased region" description="Basic and acidic residues" evidence="2">
    <location>
        <begin position="1024"/>
        <end position="1033"/>
    </location>
</feature>
<feature type="compositionally biased region" description="Acidic residues" evidence="2">
    <location>
        <begin position="388"/>
        <end position="399"/>
    </location>
</feature>
<evidence type="ECO:0000313" key="5">
    <source>
        <dbReference type="EMBL" id="KAJ4441649.1"/>
    </source>
</evidence>
<dbReference type="SMART" id="SM00028">
    <property type="entry name" value="TPR"/>
    <property type="match status" value="2"/>
</dbReference>
<dbReference type="Pfam" id="PF19179">
    <property type="entry name" value="TTC3_DZIP3_dom"/>
    <property type="match status" value="1"/>
</dbReference>
<feature type="domain" description="E3 ubiquitin-protein ligase TTC3/DZIP3" evidence="3">
    <location>
        <begin position="418"/>
        <end position="497"/>
    </location>
</feature>
<evidence type="ECO:0000259" key="3">
    <source>
        <dbReference type="Pfam" id="PF19179"/>
    </source>
</evidence>
<feature type="repeat" description="TPR" evidence="1">
    <location>
        <begin position="326"/>
        <end position="359"/>
    </location>
</feature>
<dbReference type="PANTHER" id="PTHR17550:SF4">
    <property type="entry name" value="E3 UBIQUITIN-PROTEIN LIGASE TTC3"/>
    <property type="match status" value="1"/>
</dbReference>
<dbReference type="SUPFAM" id="SSF48452">
    <property type="entry name" value="TPR-like"/>
    <property type="match status" value="1"/>
</dbReference>
<keyword evidence="1" id="KW-0802">TPR repeat</keyword>
<feature type="compositionally biased region" description="Basic and acidic residues" evidence="2">
    <location>
        <begin position="1041"/>
        <end position="1062"/>
    </location>
</feature>
<dbReference type="PANTHER" id="PTHR17550">
    <property type="entry name" value="E3 UBIQUITIN-PROTEIN LIGASE TTC3"/>
    <property type="match status" value="1"/>
</dbReference>
<name>A0ABQ8T6K2_PERAM</name>
<keyword evidence="6" id="KW-1185">Reference proteome</keyword>
<feature type="compositionally biased region" description="Basic and acidic residues" evidence="2">
    <location>
        <begin position="999"/>
        <end position="1013"/>
    </location>
</feature>
<feature type="compositionally biased region" description="Acidic residues" evidence="2">
    <location>
        <begin position="955"/>
        <end position="998"/>
    </location>
</feature>
<dbReference type="InterPro" id="IPR011990">
    <property type="entry name" value="TPR-like_helical_dom_sf"/>
</dbReference>
<dbReference type="Gene3D" id="1.25.40.10">
    <property type="entry name" value="Tetratricopeptide repeat domain"/>
    <property type="match status" value="1"/>
</dbReference>
<feature type="region of interest" description="Disordered" evidence="2">
    <location>
        <begin position="388"/>
        <end position="414"/>
    </location>
</feature>
<protein>
    <recommendedName>
        <fullName evidence="7">RING-type E3 ubiquitin transferase</fullName>
    </recommendedName>
</protein>
<feature type="compositionally biased region" description="Low complexity" evidence="2">
    <location>
        <begin position="153"/>
        <end position="168"/>
    </location>
</feature>
<sequence>MQTLIENDDEFIRFVVFSDKATFHLSGKVNRHNLKILGSVNPHIYMEFGYRLDVCCVIKGDTLNNFKGYFRAAKACAGQGHKSKAVKFLRDGIRNCADTYDLKNYLQTLYEEDQDSIRVSSERPPNESTMDVPALISDSDSDDDLYNVKRSRSTSTSRVVTNTTTTTTLESQKSPSVNQRSVSMSRNTNSNVGNKASKKSNKRKKNKNDDHPFLFTLETIKKEKGIENITPEQFWINKRKELQTLMKEGSEVMGSGLSRKAVEKYKIAFDMILDHSIQVFKMDEIDFIVLKYALCIGWIELANYGDIAKAVEYLREIEENRASKFPAVFYGLGSAYYKLNRYKAATEHLEKGLLFLQREVKFDVQPWPGTNNIIQETTRSGLDNYQFEEESSSSLEDEPIGERVRNGEKDEDYDDQELDDPDFCGFVIVICEEKCRIEYHMACWKDYKETTTNNTIGKLSDKDFIGKECPTTDCLNQDNKRSVIIKIEIVGDDTTVKTCIEAPKNDTVIKESKKTKKKKNEKIAETVLQDKHYLQHRTVSSQFTARLSWLVLLAQSLTFTESRTPDLQRRSAELRTQDPQLQSTALELRASGSTVTDTTQPKVKARPKVKKITVQTTSQDIPTTNSVMMEHVKWTDRIRNEAVLEKLGEERMMLKLMGKRKRNWLDHWLRRNCPLKDALKGIVNGRRVRGRRRYQMIDDIKIYGLYWNPQEKFYGRADIENLGTFLSSKNIDETEAIRAKKEFIFSYFYEFIRDEGPKPITDLERKWQNEAGDFEGVKEFMSTHSNICSFLLQSYRFASIDDYICLAEQLPETYKKAKSELLECLSFMFKGRVECAKPLTDESQSNIETKIKNDYVIYDVYGTSSAPVPESECNLISANSETLRGSNTSLAVSATEEYDANDLTTDFNNLIVEDPDIDVIDFSTLATNRMPSLKEEGVVRERVKIDSVSTTNDGEYSEYDNGDNEEYISDLDSEDDSSEVEDEEENDKNEESSGDEEEQGIKMESVEHKNEHDVNEDEDESKDQEEALKEDNSMKCLGRTQKNEDEVNDKNTDEGKEQEGNLKENNSVKCLDRTLKNNEVNDNNTIENNEQEENLSKNNLVKCLDDNLRPDASEFKPSAEKSSDLVHIHHPNLSAETDKVSKPIDISPLEDRLYNENSGNPSPKKWSLEDGLSYTDSNEWSLEDGQSPTNPNQWSLEDGQVHINHNKWSLEDGQLERNGMQRLDIFPPSMKAATFITPPVQQIITSNVSIQTDDTKHLEEELINLESIVKKLEEELESEKDKQETSKRTSDSKIEQQDKKIKELELKISKIVEENNKSIKNLEDKLKNKEQEFEAEKNKFEKEKKERQVSESTTKEMMRNLISETGQKVKELEETKKELSQYQQLILKTKKEGGELKFNFHKNKCMDTLQAMRSKVKYLTDTTVPKKSEVIAAIKDWEQYLNITTEQEIQFRVSTKTHFLQALPSEKTAF</sequence>
<comment type="caution">
    <text evidence="5">The sequence shown here is derived from an EMBL/GenBank/DDBJ whole genome shotgun (WGS) entry which is preliminary data.</text>
</comment>
<feature type="compositionally biased region" description="Polar residues" evidence="2">
    <location>
        <begin position="169"/>
        <end position="193"/>
    </location>
</feature>
<accession>A0ABQ8T6K2</accession>
<evidence type="ECO:0000259" key="4">
    <source>
        <dbReference type="Pfam" id="PF24812"/>
    </source>
</evidence>
<feature type="region of interest" description="Disordered" evidence="2">
    <location>
        <begin position="945"/>
        <end position="1063"/>
    </location>
</feature>
<dbReference type="InterPro" id="IPR043866">
    <property type="entry name" value="TTC3/DZIP3_dom"/>
</dbReference>
<organism evidence="5 6">
    <name type="scientific">Periplaneta americana</name>
    <name type="common">American cockroach</name>
    <name type="synonym">Blatta americana</name>
    <dbReference type="NCBI Taxonomy" id="6978"/>
    <lineage>
        <taxon>Eukaryota</taxon>
        <taxon>Metazoa</taxon>
        <taxon>Ecdysozoa</taxon>
        <taxon>Arthropoda</taxon>
        <taxon>Hexapoda</taxon>
        <taxon>Insecta</taxon>
        <taxon>Pterygota</taxon>
        <taxon>Neoptera</taxon>
        <taxon>Polyneoptera</taxon>
        <taxon>Dictyoptera</taxon>
        <taxon>Blattodea</taxon>
        <taxon>Blattoidea</taxon>
        <taxon>Blattidae</taxon>
        <taxon>Blattinae</taxon>
        <taxon>Periplaneta</taxon>
    </lineage>
</organism>
<feature type="domain" description="E3 ubiquitin-protein ligase TTC3 winged helix turn helix" evidence="4">
    <location>
        <begin position="735"/>
        <end position="818"/>
    </location>
</feature>
<dbReference type="EMBL" id="JAJSOF020000015">
    <property type="protein sequence ID" value="KAJ4441649.1"/>
    <property type="molecule type" value="Genomic_DNA"/>
</dbReference>
<feature type="compositionally biased region" description="Basic residues" evidence="2">
    <location>
        <begin position="196"/>
        <end position="206"/>
    </location>
</feature>